<dbReference type="Gene3D" id="3.40.630.190">
    <property type="entry name" value="LCP protein"/>
    <property type="match status" value="1"/>
</dbReference>
<dbReference type="InterPro" id="IPR004474">
    <property type="entry name" value="LytR_CpsA_psr"/>
</dbReference>
<evidence type="ECO:0000256" key="2">
    <source>
        <dbReference type="SAM" id="MobiDB-lite"/>
    </source>
</evidence>
<keyword evidence="6" id="KW-1185">Reference proteome</keyword>
<dbReference type="Proteomes" id="UP001329915">
    <property type="component" value="Chromosome"/>
</dbReference>
<reference evidence="5 6" key="1">
    <citation type="submission" date="2023-04" db="EMBL/GenBank/DDBJ databases">
        <authorList>
            <person name="Hsu D."/>
        </authorList>
    </citation>
    <scope>NUCLEOTIDE SEQUENCE [LARGE SCALE GENOMIC DNA]</scope>
    <source>
        <strain evidence="5 6">MK1</strain>
    </source>
</reference>
<dbReference type="InterPro" id="IPR050922">
    <property type="entry name" value="LytR/CpsA/Psr_CW_biosynth"/>
</dbReference>
<comment type="similarity">
    <text evidence="1">Belongs to the LytR/CpsA/Psr (LCP) family.</text>
</comment>
<keyword evidence="3" id="KW-1133">Transmembrane helix</keyword>
<keyword evidence="3" id="KW-0472">Membrane</keyword>
<protein>
    <submittedName>
        <fullName evidence="5">LCP family protein</fullName>
    </submittedName>
</protein>
<dbReference type="Pfam" id="PF03816">
    <property type="entry name" value="LytR_cpsA_psr"/>
    <property type="match status" value="1"/>
</dbReference>
<evidence type="ECO:0000256" key="1">
    <source>
        <dbReference type="ARBA" id="ARBA00006068"/>
    </source>
</evidence>
<dbReference type="PANTHER" id="PTHR33392:SF6">
    <property type="entry name" value="POLYISOPRENYL-TEICHOIC ACID--PEPTIDOGLYCAN TEICHOIC ACID TRANSFERASE TAGU"/>
    <property type="match status" value="1"/>
</dbReference>
<feature type="transmembrane region" description="Helical" evidence="3">
    <location>
        <begin position="7"/>
        <end position="24"/>
    </location>
</feature>
<evidence type="ECO:0000256" key="3">
    <source>
        <dbReference type="SAM" id="Phobius"/>
    </source>
</evidence>
<dbReference type="KEGG" id="dbc:MFMK1_001276"/>
<dbReference type="PANTHER" id="PTHR33392">
    <property type="entry name" value="POLYISOPRENYL-TEICHOIC ACID--PEPTIDOGLYCAN TEICHOIC ACID TRANSFERASE TAGU"/>
    <property type="match status" value="1"/>
</dbReference>
<name>A0AAU0ULL6_9FIRM</name>
<evidence type="ECO:0000313" key="5">
    <source>
        <dbReference type="EMBL" id="WRO21468.1"/>
    </source>
</evidence>
<evidence type="ECO:0000313" key="6">
    <source>
        <dbReference type="Proteomes" id="UP001329915"/>
    </source>
</evidence>
<keyword evidence="3" id="KW-0812">Transmembrane</keyword>
<feature type="region of interest" description="Disordered" evidence="2">
    <location>
        <begin position="36"/>
        <end position="69"/>
    </location>
</feature>
<sequence length="331" mass="37254">MKMWSKAVVVVFMISTILAIYFVWNLQPNRHFDTSNMPILETTPDSPKTSNKVKDPKRQSDDSVPQQQAAEYPDETFNVLLLGIDARNEELSRTDLLMLANINPTTKKIYLISIPRDTKVKLAGVGYTKINHAHILGELEGGSHAGTMASVKAVSSLLYCPINYYLKINFQGFKDFVDEIGGLDIELPQPLKLTFADKTLPAGSQHLDGDLALKLAKERYSLPGGDFGRQKNNLLLLDALSEKLLNANQLPKVPTLVKQSRSYILDTNLTNSDMISLAWLVHSISKDDIEYFQIPGASERTVDPIIKKKLFYWVPQTDKIRELSEKYLNQD</sequence>
<dbReference type="RefSeq" id="WP_366924311.1">
    <property type="nucleotide sequence ID" value="NZ_CP121694.1"/>
</dbReference>
<dbReference type="AlphaFoldDB" id="A0AAU0ULL6"/>
<proteinExistence type="inferred from homology"/>
<gene>
    <name evidence="5" type="ORF">MFMK1_001276</name>
</gene>
<dbReference type="NCBIfam" id="TIGR00350">
    <property type="entry name" value="lytR_cpsA_psr"/>
    <property type="match status" value="1"/>
</dbReference>
<feature type="domain" description="Cell envelope-related transcriptional attenuator" evidence="4">
    <location>
        <begin position="93"/>
        <end position="244"/>
    </location>
</feature>
<organism evidence="5 6">
    <name type="scientific">Metallumcola ferriviriculae</name>
    <dbReference type="NCBI Taxonomy" id="3039180"/>
    <lineage>
        <taxon>Bacteria</taxon>
        <taxon>Bacillati</taxon>
        <taxon>Bacillota</taxon>
        <taxon>Clostridia</taxon>
        <taxon>Neomoorellales</taxon>
        <taxon>Desulfitibacteraceae</taxon>
        <taxon>Metallumcola</taxon>
    </lineage>
</organism>
<dbReference type="EMBL" id="CP121694">
    <property type="protein sequence ID" value="WRO21468.1"/>
    <property type="molecule type" value="Genomic_DNA"/>
</dbReference>
<evidence type="ECO:0000259" key="4">
    <source>
        <dbReference type="Pfam" id="PF03816"/>
    </source>
</evidence>
<feature type="compositionally biased region" description="Basic and acidic residues" evidence="2">
    <location>
        <begin position="52"/>
        <end position="61"/>
    </location>
</feature>
<accession>A0AAU0ULL6</accession>